<feature type="compositionally biased region" description="Low complexity" evidence="8">
    <location>
        <begin position="28"/>
        <end position="39"/>
    </location>
</feature>
<keyword evidence="5" id="KW-0539">Nucleus</keyword>
<gene>
    <name evidence="10" type="primary">UNG1_1</name>
    <name evidence="5" type="synonym">UNG1</name>
    <name evidence="10" type="ORF">Q9L58_000774</name>
</gene>
<evidence type="ECO:0000256" key="4">
    <source>
        <dbReference type="ARBA" id="ARBA00023204"/>
    </source>
</evidence>
<dbReference type="NCBIfam" id="NF003592">
    <property type="entry name" value="PRK05254.1-5"/>
    <property type="match status" value="1"/>
</dbReference>
<dbReference type="InterPro" id="IPR002043">
    <property type="entry name" value="UDG_fam1"/>
</dbReference>
<dbReference type="EC" id="3.2.2.27" evidence="5 7"/>
<sequence length="365" mass="40429">MSGRIKRKAADTATPDPKKARSITAFFSSSGEASSSSNTPAPPTPRFDKQRWVSKLSDEQRSLLSLEINTMHDSWLGALKEELVTPDFLSLKRFLQSEKEKGMRIYPPEGDIYSWTRYTPLDTVKVVILGQDPYHGPNQAMGLSFSVRAPTPAPRSLKNIYIALKKDYPSFRPPPNNGGLLVPWADCGVLMLNACLTVRASEANSHSNKGWEKLTQRAIDVVAQRRTGGVVFLAWGTPAAKRVLKIDKKRHLVLNSVHPSPLSASRGFFDCGHFKKANEWLALRYGEGGIVNWNLDGSTMPKKNNILVKETPEVGVPTKGEQTELSKGGQKLDKFDAEYGDGFDADEEEAMVQATIEIEKQEANK</sequence>
<dbReference type="NCBIfam" id="NF003589">
    <property type="entry name" value="PRK05254.1-2"/>
    <property type="match status" value="1"/>
</dbReference>
<dbReference type="Proteomes" id="UP001447188">
    <property type="component" value="Unassembled WGS sequence"/>
</dbReference>
<evidence type="ECO:0000256" key="7">
    <source>
        <dbReference type="RuleBase" id="RU003780"/>
    </source>
</evidence>
<protein>
    <recommendedName>
        <fullName evidence="5 7">Uracil-DNA glycosylase</fullName>
        <shortName evidence="5">UDG</shortName>
        <ecNumber evidence="5 7">3.2.2.27</ecNumber>
    </recommendedName>
</protein>
<dbReference type="CDD" id="cd10027">
    <property type="entry name" value="UDG-F1-like"/>
    <property type="match status" value="1"/>
</dbReference>
<accession>A0ABR3GWB1</accession>
<evidence type="ECO:0000313" key="10">
    <source>
        <dbReference type="EMBL" id="KAL0640216.1"/>
    </source>
</evidence>
<proteinExistence type="inferred from homology"/>
<comment type="caution">
    <text evidence="10">The sequence shown here is derived from an EMBL/GenBank/DDBJ whole genome shotgun (WGS) entry which is preliminary data.</text>
</comment>
<dbReference type="SUPFAM" id="SSF52141">
    <property type="entry name" value="Uracil-DNA glycosylase-like"/>
    <property type="match status" value="1"/>
</dbReference>
<keyword evidence="5" id="KW-0496">Mitochondrion</keyword>
<evidence type="ECO:0000259" key="9">
    <source>
        <dbReference type="SMART" id="SM00986"/>
    </source>
</evidence>
<dbReference type="EMBL" id="JBBBZM010000005">
    <property type="protein sequence ID" value="KAL0640216.1"/>
    <property type="molecule type" value="Genomic_DNA"/>
</dbReference>
<comment type="subcellular location">
    <subcellularLocation>
        <location evidence="5">Mitochondrion</location>
    </subcellularLocation>
    <subcellularLocation>
        <location evidence="5">Nucleus</location>
    </subcellularLocation>
</comment>
<evidence type="ECO:0000256" key="2">
    <source>
        <dbReference type="ARBA" id="ARBA00022763"/>
    </source>
</evidence>
<dbReference type="PANTHER" id="PTHR11264">
    <property type="entry name" value="URACIL-DNA GLYCOSYLASE"/>
    <property type="match status" value="1"/>
</dbReference>
<reference evidence="10 11" key="1">
    <citation type="submission" date="2024-02" db="EMBL/GenBank/DDBJ databases">
        <title>Discinaceae phylogenomics.</title>
        <authorList>
            <person name="Dirks A.C."/>
            <person name="James T.Y."/>
        </authorList>
    </citation>
    <scope>NUCLEOTIDE SEQUENCE [LARGE SCALE GENOMIC DNA]</scope>
    <source>
        <strain evidence="10 11">ACD0624</strain>
    </source>
</reference>
<feature type="region of interest" description="Disordered" evidence="8">
    <location>
        <begin position="1"/>
        <end position="48"/>
    </location>
</feature>
<evidence type="ECO:0000256" key="8">
    <source>
        <dbReference type="SAM" id="MobiDB-lite"/>
    </source>
</evidence>
<dbReference type="InterPro" id="IPR005122">
    <property type="entry name" value="Uracil-DNA_glycosylase-like"/>
</dbReference>
<dbReference type="NCBIfam" id="NF003588">
    <property type="entry name" value="PRK05254.1-1"/>
    <property type="match status" value="1"/>
</dbReference>
<dbReference type="NCBIfam" id="TIGR00628">
    <property type="entry name" value="ung"/>
    <property type="match status" value="1"/>
</dbReference>
<keyword evidence="4 5" id="KW-0234">DNA repair</keyword>
<dbReference type="Gene3D" id="3.40.470.10">
    <property type="entry name" value="Uracil-DNA glycosylase-like domain"/>
    <property type="match status" value="1"/>
</dbReference>
<evidence type="ECO:0000256" key="6">
    <source>
        <dbReference type="PROSITE-ProRule" id="PRU10072"/>
    </source>
</evidence>
<feature type="active site" description="Proton acceptor" evidence="5 6">
    <location>
        <position position="132"/>
    </location>
</feature>
<comment type="function">
    <text evidence="5 7">Excises uracil residues from the DNA which can arise as a result of misincorporation of dUMP residues by DNA polymerase or due to deamination of cytosine.</text>
</comment>
<dbReference type="SMART" id="SM00986">
    <property type="entry name" value="UDG"/>
    <property type="match status" value="1"/>
</dbReference>
<name>A0ABR3GWB1_9PEZI</name>
<comment type="catalytic activity">
    <reaction evidence="5 7">
        <text>Hydrolyzes single-stranded DNA or mismatched double-stranded DNA and polynucleotides, releasing free uracil.</text>
        <dbReference type="EC" id="3.2.2.27"/>
    </reaction>
</comment>
<dbReference type="InterPro" id="IPR018085">
    <property type="entry name" value="Ura-DNA_Glyclase_AS"/>
</dbReference>
<dbReference type="SMART" id="SM00987">
    <property type="entry name" value="UreE_C"/>
    <property type="match status" value="1"/>
</dbReference>
<dbReference type="PANTHER" id="PTHR11264:SF0">
    <property type="entry name" value="URACIL-DNA GLYCOSYLASE"/>
    <property type="match status" value="1"/>
</dbReference>
<feature type="domain" description="Uracil-DNA glycosylase-like" evidence="9">
    <location>
        <begin position="117"/>
        <end position="281"/>
    </location>
</feature>
<dbReference type="Pfam" id="PF03167">
    <property type="entry name" value="UDG"/>
    <property type="match status" value="1"/>
</dbReference>
<keyword evidence="2 5" id="KW-0227">DNA damage</keyword>
<evidence type="ECO:0000256" key="3">
    <source>
        <dbReference type="ARBA" id="ARBA00022801"/>
    </source>
</evidence>
<evidence type="ECO:0000256" key="5">
    <source>
        <dbReference type="HAMAP-Rule" id="MF_03166"/>
    </source>
</evidence>
<dbReference type="InterPro" id="IPR036895">
    <property type="entry name" value="Uracil-DNA_glycosylase-like_sf"/>
</dbReference>
<comment type="similarity">
    <text evidence="1 5 7">Belongs to the uracil-DNA glycosylase (UDG) superfamily. UNG family.</text>
</comment>
<dbReference type="GO" id="GO:0004844">
    <property type="term" value="F:uracil DNA N-glycosylase activity"/>
    <property type="evidence" value="ECO:0007669"/>
    <property type="project" value="UniProtKB-EC"/>
</dbReference>
<dbReference type="HAMAP" id="MF_00148">
    <property type="entry name" value="UDG"/>
    <property type="match status" value="1"/>
</dbReference>
<keyword evidence="3 5" id="KW-0378">Hydrolase</keyword>
<evidence type="ECO:0000256" key="1">
    <source>
        <dbReference type="ARBA" id="ARBA00008184"/>
    </source>
</evidence>
<dbReference type="PROSITE" id="PS00130">
    <property type="entry name" value="U_DNA_GLYCOSYLASE"/>
    <property type="match status" value="1"/>
</dbReference>
<keyword evidence="11" id="KW-1185">Reference proteome</keyword>
<keyword evidence="10" id="KW-0326">Glycosidase</keyword>
<evidence type="ECO:0000313" key="11">
    <source>
        <dbReference type="Proteomes" id="UP001447188"/>
    </source>
</evidence>
<organism evidence="10 11">
    <name type="scientific">Discina gigas</name>
    <dbReference type="NCBI Taxonomy" id="1032678"/>
    <lineage>
        <taxon>Eukaryota</taxon>
        <taxon>Fungi</taxon>
        <taxon>Dikarya</taxon>
        <taxon>Ascomycota</taxon>
        <taxon>Pezizomycotina</taxon>
        <taxon>Pezizomycetes</taxon>
        <taxon>Pezizales</taxon>
        <taxon>Discinaceae</taxon>
        <taxon>Discina</taxon>
    </lineage>
</organism>